<feature type="transmembrane region" description="Helical" evidence="1">
    <location>
        <begin position="30"/>
        <end position="54"/>
    </location>
</feature>
<keyword evidence="3" id="KW-1185">Reference proteome</keyword>
<organism evidence="2 3">
    <name type="scientific">Providencia heimbachae ATCC 35613</name>
    <dbReference type="NCBI Taxonomy" id="1354272"/>
    <lineage>
        <taxon>Bacteria</taxon>
        <taxon>Pseudomonadati</taxon>
        <taxon>Pseudomonadota</taxon>
        <taxon>Gammaproteobacteria</taxon>
        <taxon>Enterobacterales</taxon>
        <taxon>Morganellaceae</taxon>
        <taxon>Providencia</taxon>
    </lineage>
</organism>
<dbReference type="PATRIC" id="fig|1354272.4.peg.3904"/>
<name>A0A1B7JGF3_9GAMM</name>
<dbReference type="RefSeq" id="WP_169817221.1">
    <property type="nucleotide sequence ID" value="NZ_LXEW01000053.1"/>
</dbReference>
<dbReference type="InterPro" id="IPR016410">
    <property type="entry name" value="Phage_imm"/>
</dbReference>
<dbReference type="Proteomes" id="UP000078224">
    <property type="component" value="Unassembled WGS sequence"/>
</dbReference>
<gene>
    <name evidence="2" type="ORF">M998_3816</name>
</gene>
<proteinExistence type="predicted"/>
<protein>
    <recommendedName>
        <fullName evidence="4">Superinfection immunity protein</fullName>
    </recommendedName>
</protein>
<dbReference type="EMBL" id="LXEW01000053">
    <property type="protein sequence ID" value="OAT47013.1"/>
    <property type="molecule type" value="Genomic_DNA"/>
</dbReference>
<sequence length="104" mass="11432">MSLSFFIAAPLLYVLPAIEAKIKSHSRFNQILVVNILLGWTLIGWVVAYVWALGGKDENSKSIMANVNLGVGRKKTKQCPYCAEDILEAAIKCKHCGSDIPPKD</sequence>
<dbReference type="AlphaFoldDB" id="A0A1B7JGF3"/>
<evidence type="ECO:0008006" key="4">
    <source>
        <dbReference type="Google" id="ProtNLM"/>
    </source>
</evidence>
<dbReference type="Pfam" id="PF14373">
    <property type="entry name" value="Imm_superinfect"/>
    <property type="match status" value="1"/>
</dbReference>
<accession>A0A1B7JGF3</accession>
<comment type="caution">
    <text evidence="2">The sequence shown here is derived from an EMBL/GenBank/DDBJ whole genome shotgun (WGS) entry which is preliminary data.</text>
</comment>
<keyword evidence="1" id="KW-0812">Transmembrane</keyword>
<keyword evidence="1" id="KW-0472">Membrane</keyword>
<reference evidence="2 3" key="1">
    <citation type="submission" date="2016-04" db="EMBL/GenBank/DDBJ databases">
        <title>ATOL: Assembling a taxonomically balanced genome-scale reconstruction of the evolutionary history of the Enterobacteriaceae.</title>
        <authorList>
            <person name="Plunkett G.III."/>
            <person name="Neeno-Eckwall E.C."/>
            <person name="Glasner J.D."/>
            <person name="Perna N.T."/>
        </authorList>
    </citation>
    <scope>NUCLEOTIDE SEQUENCE [LARGE SCALE GENOMIC DNA]</scope>
    <source>
        <strain evidence="2 3">ATCC 35613</strain>
    </source>
</reference>
<evidence type="ECO:0000313" key="2">
    <source>
        <dbReference type="EMBL" id="OAT47013.1"/>
    </source>
</evidence>
<evidence type="ECO:0000313" key="3">
    <source>
        <dbReference type="Proteomes" id="UP000078224"/>
    </source>
</evidence>
<evidence type="ECO:0000256" key="1">
    <source>
        <dbReference type="SAM" id="Phobius"/>
    </source>
</evidence>
<keyword evidence="1" id="KW-1133">Transmembrane helix</keyword>